<evidence type="ECO:0000313" key="1">
    <source>
        <dbReference type="EMBL" id="GLR63538.1"/>
    </source>
</evidence>
<protein>
    <submittedName>
        <fullName evidence="1">Uncharacterized protein</fullName>
    </submittedName>
</protein>
<reference evidence="2" key="1">
    <citation type="journal article" date="2019" name="Int. J. Syst. Evol. Microbiol.">
        <title>The Global Catalogue of Microorganisms (GCM) 10K type strain sequencing project: providing services to taxonomists for standard genome sequencing and annotation.</title>
        <authorList>
            <consortium name="The Broad Institute Genomics Platform"/>
            <consortium name="The Broad Institute Genome Sequencing Center for Infectious Disease"/>
            <person name="Wu L."/>
            <person name="Ma J."/>
        </authorList>
    </citation>
    <scope>NUCLEOTIDE SEQUENCE [LARGE SCALE GENOMIC DNA]</scope>
    <source>
        <strain evidence="2">NBRC 100033</strain>
    </source>
</reference>
<name>A0ABQ5ZWU1_9GAMM</name>
<sequence length="232" mass="26755">MTHYYTLVTALPNLPPLAECKQLPISRIALNKRLTLLSDADLLQLELAEKLYHQSEVSLENLPDKPLVLDWQRQLEKITSPSIRECISNRLEWQTLLAALRYRQNGSSGPEDFQGFGRWTQRIRRNWHDPLFGLDAALPFLGKLQPLLNKGHSGELEYQLNQLLWKDLLFVERSFQFTLETVICFVLRWGLAEKQIKSDAKLALATFKRMSEQLLGTPAITQHLESAFEELS</sequence>
<evidence type="ECO:0000313" key="2">
    <source>
        <dbReference type="Proteomes" id="UP001156682"/>
    </source>
</evidence>
<gene>
    <name evidence="1" type="ORF">GCM10007878_09730</name>
</gene>
<dbReference type="EMBL" id="BSOR01000016">
    <property type="protein sequence ID" value="GLR63538.1"/>
    <property type="molecule type" value="Genomic_DNA"/>
</dbReference>
<dbReference type="RefSeq" id="WP_051610056.1">
    <property type="nucleotide sequence ID" value="NZ_BSOR01000016.1"/>
</dbReference>
<dbReference type="Proteomes" id="UP001156682">
    <property type="component" value="Unassembled WGS sequence"/>
</dbReference>
<comment type="caution">
    <text evidence="1">The sequence shown here is derived from an EMBL/GenBank/DDBJ whole genome shotgun (WGS) entry which is preliminary data.</text>
</comment>
<proteinExistence type="predicted"/>
<organism evidence="1 2">
    <name type="scientific">Marinospirillum insulare</name>
    <dbReference type="NCBI Taxonomy" id="217169"/>
    <lineage>
        <taxon>Bacteria</taxon>
        <taxon>Pseudomonadati</taxon>
        <taxon>Pseudomonadota</taxon>
        <taxon>Gammaproteobacteria</taxon>
        <taxon>Oceanospirillales</taxon>
        <taxon>Oceanospirillaceae</taxon>
        <taxon>Marinospirillum</taxon>
    </lineage>
</organism>
<keyword evidence="2" id="KW-1185">Reference proteome</keyword>
<accession>A0ABQ5ZWU1</accession>